<reference evidence="3 4" key="1">
    <citation type="submission" date="2018-08" db="EMBL/GenBank/DDBJ databases">
        <title>A genome reference for cultivated species of the human gut microbiota.</title>
        <authorList>
            <person name="Zou Y."/>
            <person name="Xue W."/>
            <person name="Luo G."/>
        </authorList>
    </citation>
    <scope>NUCLEOTIDE SEQUENCE [LARGE SCALE GENOMIC DNA]</scope>
    <source>
        <strain evidence="3 4">AM16-6</strain>
    </source>
</reference>
<dbReference type="InterPro" id="IPR021139">
    <property type="entry name" value="NYN"/>
</dbReference>
<name>A0A412TNN9_PHOVU</name>
<feature type="domain" description="NYN" evidence="1">
    <location>
        <begin position="11"/>
        <end position="143"/>
    </location>
</feature>
<evidence type="ECO:0000313" key="4">
    <source>
        <dbReference type="Proteomes" id="UP000283713"/>
    </source>
</evidence>
<dbReference type="Pfam" id="PF12728">
    <property type="entry name" value="HTH_17"/>
    <property type="match status" value="1"/>
</dbReference>
<evidence type="ECO:0000313" key="3">
    <source>
        <dbReference type="EMBL" id="RHH74170.1"/>
    </source>
</evidence>
<dbReference type="PANTHER" id="PTHR35811">
    <property type="entry name" value="SLR1870 PROTEIN"/>
    <property type="match status" value="1"/>
</dbReference>
<feature type="domain" description="Helix-turn-helix" evidence="2">
    <location>
        <begin position="189"/>
        <end position="235"/>
    </location>
</feature>
<sequence>MKTNTNSRYAIAVLIDGDNASFEKMEDIMGFVSRYGDAVVRRIYGDWTRKSLSAWKETAREHGFRLVQASSHTLGKNTTDIALVIDAMDILRDGRADCFCLVASDGDYSLLAQRLREAGLKVLGYGEGKTPVSLVRSCSVFLYADWKENKVIENTPEFFLEKALESFDNAFKQATDDSMNGDKLLGNYDIARLLNVSLRTVARYREKGLIRYYQADENGKNFYRSSDIQDFLQKRGKKN</sequence>
<protein>
    <submittedName>
        <fullName evidence="3">NYN domain-containing protein</fullName>
    </submittedName>
</protein>
<dbReference type="SUPFAM" id="SSF46955">
    <property type="entry name" value="Putative DNA-binding domain"/>
    <property type="match status" value="1"/>
</dbReference>
<dbReference type="PANTHER" id="PTHR35811:SF1">
    <property type="entry name" value="HTH OST-TYPE DOMAIN-CONTAINING PROTEIN"/>
    <property type="match status" value="1"/>
</dbReference>
<dbReference type="Proteomes" id="UP000283713">
    <property type="component" value="Unassembled WGS sequence"/>
</dbReference>
<organism evidence="3 4">
    <name type="scientific">Phocaeicola vulgatus</name>
    <name type="common">Bacteroides vulgatus</name>
    <dbReference type="NCBI Taxonomy" id="821"/>
    <lineage>
        <taxon>Bacteria</taxon>
        <taxon>Pseudomonadati</taxon>
        <taxon>Bacteroidota</taxon>
        <taxon>Bacteroidia</taxon>
        <taxon>Bacteroidales</taxon>
        <taxon>Bacteroidaceae</taxon>
        <taxon>Phocaeicola</taxon>
    </lineage>
</organism>
<gene>
    <name evidence="3" type="ORF">DW193_19450</name>
</gene>
<dbReference type="InterPro" id="IPR009061">
    <property type="entry name" value="DNA-bd_dom_put_sf"/>
</dbReference>
<dbReference type="EMBL" id="QRKA01000037">
    <property type="protein sequence ID" value="RHH74170.1"/>
    <property type="molecule type" value="Genomic_DNA"/>
</dbReference>
<proteinExistence type="predicted"/>
<dbReference type="Pfam" id="PF01936">
    <property type="entry name" value="NYN"/>
    <property type="match status" value="1"/>
</dbReference>
<comment type="caution">
    <text evidence="3">The sequence shown here is derived from an EMBL/GenBank/DDBJ whole genome shotgun (WGS) entry which is preliminary data.</text>
</comment>
<evidence type="ECO:0000259" key="2">
    <source>
        <dbReference type="Pfam" id="PF12728"/>
    </source>
</evidence>
<evidence type="ECO:0000259" key="1">
    <source>
        <dbReference type="Pfam" id="PF01936"/>
    </source>
</evidence>
<dbReference type="AlphaFoldDB" id="A0A412TNN9"/>
<accession>A0A412TNN9</accession>
<dbReference type="InterPro" id="IPR041657">
    <property type="entry name" value="HTH_17"/>
</dbReference>
<dbReference type="CDD" id="cd11297">
    <property type="entry name" value="PIN_LabA-like_N_1"/>
    <property type="match status" value="1"/>
</dbReference>
<dbReference type="GO" id="GO:0004540">
    <property type="term" value="F:RNA nuclease activity"/>
    <property type="evidence" value="ECO:0007669"/>
    <property type="project" value="InterPro"/>
</dbReference>
<dbReference type="RefSeq" id="WP_117834281.1">
    <property type="nucleotide sequence ID" value="NZ_QRKA01000037.1"/>
</dbReference>
<dbReference type="Gene3D" id="3.40.50.1010">
    <property type="entry name" value="5'-nuclease"/>
    <property type="match status" value="1"/>
</dbReference>